<protein>
    <recommendedName>
        <fullName evidence="2">Autotransporter domain-containing protein</fullName>
    </recommendedName>
</protein>
<dbReference type="PATRIC" id="fig|1163407.3.peg.34"/>
<organism evidence="3 4">
    <name type="scientific">Rhodanobacter spathiphylli B39</name>
    <dbReference type="NCBI Taxonomy" id="1163407"/>
    <lineage>
        <taxon>Bacteria</taxon>
        <taxon>Pseudomonadati</taxon>
        <taxon>Pseudomonadota</taxon>
        <taxon>Gammaproteobacteria</taxon>
        <taxon>Lysobacterales</taxon>
        <taxon>Rhodanobacteraceae</taxon>
        <taxon>Rhodanobacter</taxon>
    </lineage>
</organism>
<reference evidence="3 4" key="1">
    <citation type="journal article" date="2012" name="J. Bacteriol.">
        <title>Genome sequences for six rhodanobacter strains, isolated from soils and the terrestrial subsurface, with variable denitrification capabilities.</title>
        <authorList>
            <person name="Kostka J.E."/>
            <person name="Green S.J."/>
            <person name="Rishishwar L."/>
            <person name="Prakash O."/>
            <person name="Katz L.S."/>
            <person name="Marino-Ramirez L."/>
            <person name="Jordan I.K."/>
            <person name="Munk C."/>
            <person name="Ivanova N."/>
            <person name="Mikhailova N."/>
            <person name="Watson D.B."/>
            <person name="Brown S.D."/>
            <person name="Palumbo A.V."/>
            <person name="Brooks S.C."/>
        </authorList>
    </citation>
    <scope>NUCLEOTIDE SEQUENCE [LARGE SCALE GENOMIC DNA]</scope>
    <source>
        <strain evidence="3 4">B39</strain>
    </source>
</reference>
<feature type="domain" description="Autotransporter" evidence="2">
    <location>
        <begin position="1528"/>
        <end position="1796"/>
    </location>
</feature>
<sequence>MNQSTQRGAPPRTRVLASQPVAPISRAIRAALAVSATMLTLFAPAASWAADSGTCSYDAVSNTYACNGDFSQPIADAGFIPPADLTVVLGDQLPSSVHPDAGYIGIDAAWAGDISILVNAGSSIQTAGADGIHAYGSDATTRVSNYGSIGTAVTAEDAEAMDIGGVHDVTVVNGGSVLASDADGGHDVIGASVFSDYGSVQFDNLAGAVIGASAYDGSATALLAASQGYYGQLAISNAGVINADSIHGDASGIVASAASQGYANIQNSGSVQASGYASAVGIEAYGEYSSTVDNSGDVGAAASAAGGATAYGVSNLSYHLSYLYNDAPGTITATAHAGYGGAVAVGAYVVGGDVSTLHNDGSITASAKSDFGSAQAYGAVVEGYSGVGLLISGGDVDASTVAGIGGYAQATGDLVVAAVASIFNDGNASATATAGAAGVAIATGLHAEGTNTAINSYGDVSATAKAVGGAASATGTYAYGHSGSASFYNTGDISAQASAYAGVAEATGVNSIGIYNAYATNLGTISATASGAQATAAGVVNQSYFEAATSNAGRITVTASGTVAPYGQYEAVAVGVYTFATIYDAIVDNSGSVSVTSSALADIDDTGGFLVAKAIGVRAVNPAGYGEALVTNTGDVGASAVTGQGYASAWGAIAQSGSYGYGQAEIDNDGSIASSAQSGAGNSVTIGAYAHSGSTAIIVNHGDISATSQAGRGIPYVSLATAYATGAQVYGFAYGGGEASISNDGSIEADASLAGGIVAATALKTFGSSSTVDNAAGATIAATAEATLFGGVGAVAVEAGGLYGVAVANDGNISAYSRAHAYADGVHDYYGASRAMAVEAIANYRGNVSVVNHGDIAAHAVAENGITFFNAGAGATGVSTYAKYAATVENAGDISAVAESELGIVGAYGVMGRGKYYTHVANDAGSSIVASASTASLASDQYGGRAVSFGTHVFGADHGVTYNAGSIVSHAVVTADGGENEGRSLASAWGSAVGAYSSIQTGEVVNVGDIEAAASADFGYANAFGTYVLSHYDSSTSNAGSIQSTARSDHGHAFAVGSYAFALHQQYHVDCDENGYCDYSNPTFTPDAGTASLDNSGGIMAVATAQGGSGQSYGASVLGAFVSGITNSGHIGASADADDARAVGALTNSVYGYSTVQNSGSFEAIASGGTASASGVFAAGAYGNADNGQFAATIDNQGSILARATGTTTATAIGIESVGWKDAGIRIDNGGTIGAAAYGADATATAVSMDARGANVLTNTGSIAAYGDGTRIAVSSGIGATATIANQGSMIGAVVTGDLDDSFDNAAGASWQAIGSSDFGAGDDHVVNRGTLFMADASISLGGYVNGNTFDNFGTISVSGATNLIDMDNPFPVSNNGVISFVDGAPDDVLTVAGDFAGQGSLDVDVSGLHQTGDRLYVDGNVIDSTRQVINVNLIDMPTTPTVDIPLVIASGTLGGSFTLGQTQSQARGFVALDFGLKTAGGTTSLVMDVTGLNAAGSLASALTPGAQSLVNAEVGTWRQRMGVVPEQGKRGLAPWVRTFSDSGDIRPGSSSNFGASGNAAFHQTNRGLEFGLDTRLSDHLSAGVLIGKSDGSQRMADGSGSDRLDGRTFGLYGTWMADNSFYFDVSQRWTGIKAHLRSGMVATTTDADAAVFNVEAGVTAWTLAGVHVMPQLQYTRTRIEGISSLHLQQSDFVDHGGVSSRGRAGLAFDKTIQGARFSWTPYGSVNAVREFRGNHSYAINGGLLGATSTRGTSAMVELGLGARRGGLSLTGGVNWTDGGALQNVLGGQLAVRYSW</sequence>
<keyword evidence="4" id="KW-1185">Reference proteome</keyword>
<feature type="signal peptide" evidence="1">
    <location>
        <begin position="1"/>
        <end position="49"/>
    </location>
</feature>
<comment type="caution">
    <text evidence="3">The sequence shown here is derived from an EMBL/GenBank/DDBJ whole genome shotgun (WGS) entry which is preliminary data.</text>
</comment>
<dbReference type="InterPro" id="IPR005546">
    <property type="entry name" value="Autotransporte_beta"/>
</dbReference>
<keyword evidence="1" id="KW-0732">Signal</keyword>
<dbReference type="EMBL" id="AJXT01000003">
    <property type="protein sequence ID" value="EIL95309.1"/>
    <property type="molecule type" value="Genomic_DNA"/>
</dbReference>
<evidence type="ECO:0000313" key="4">
    <source>
        <dbReference type="Proteomes" id="UP000003226"/>
    </source>
</evidence>
<evidence type="ECO:0000313" key="3">
    <source>
        <dbReference type="EMBL" id="EIL95309.1"/>
    </source>
</evidence>
<dbReference type="SMART" id="SM00869">
    <property type="entry name" value="Autotransporter"/>
    <property type="match status" value="1"/>
</dbReference>
<dbReference type="STRING" id="1163407.UU7_00180"/>
<proteinExistence type="predicted"/>
<dbReference type="InterPro" id="IPR036709">
    <property type="entry name" value="Autotransporte_beta_dom_sf"/>
</dbReference>
<dbReference type="Gene3D" id="2.40.128.130">
    <property type="entry name" value="Autotransporter beta-domain"/>
    <property type="match status" value="1"/>
</dbReference>
<dbReference type="RefSeq" id="WP_007804194.1">
    <property type="nucleotide sequence ID" value="NZ_AJXT01000003.1"/>
</dbReference>
<dbReference type="OrthoDB" id="8610050at2"/>
<gene>
    <name evidence="3" type="ORF">UU7_00180</name>
</gene>
<dbReference type="eggNOG" id="COG3468">
    <property type="taxonomic scope" value="Bacteria"/>
</dbReference>
<dbReference type="SUPFAM" id="SSF103515">
    <property type="entry name" value="Autotransporter"/>
    <property type="match status" value="1"/>
</dbReference>
<accession>I4W768</accession>
<evidence type="ECO:0000256" key="1">
    <source>
        <dbReference type="SAM" id="SignalP"/>
    </source>
</evidence>
<name>I4W768_9GAMM</name>
<dbReference type="PROSITE" id="PS51208">
    <property type="entry name" value="AUTOTRANSPORTER"/>
    <property type="match status" value="1"/>
</dbReference>
<dbReference type="Proteomes" id="UP000003226">
    <property type="component" value="Unassembled WGS sequence"/>
</dbReference>
<feature type="chain" id="PRO_5003696674" description="Autotransporter domain-containing protein" evidence="1">
    <location>
        <begin position="50"/>
        <end position="1796"/>
    </location>
</feature>
<evidence type="ECO:0000259" key="2">
    <source>
        <dbReference type="PROSITE" id="PS51208"/>
    </source>
</evidence>